<dbReference type="EMBL" id="JARGDH010000004">
    <property type="protein sequence ID" value="KAL0269222.1"/>
    <property type="molecule type" value="Genomic_DNA"/>
</dbReference>
<gene>
    <name evidence="2" type="ORF">PYX00_007027</name>
</gene>
<sequence length="265" mass="29943">MFMEPQETDEEVVKTDDGEAKKLEVSSVSPKDNHGMGQHFFPSFAPVFSLGHSRPPQLFHQENYFSKSRASPSLGPDYNPFRAYRESSYKVPITIDDDPISSNILGSGNFGVLKGGTYYNDEDRGEFGLFNPYYSNNGHGRPYSANPRPQKYSNGDFFANFRDFADINTPNKASFSEYVIVYVNKNASKTDEGTQVLPPGKITRPKNIIEQLSMLDNTESETPAPEKKVSLHKRKLALLHQEKTNKEKKSYFKKKEPLEPLLALS</sequence>
<feature type="region of interest" description="Disordered" evidence="1">
    <location>
        <begin position="1"/>
        <end position="34"/>
    </location>
</feature>
<feature type="compositionally biased region" description="Basic and acidic residues" evidence="1">
    <location>
        <begin position="11"/>
        <end position="24"/>
    </location>
</feature>
<accession>A0AAW2HHF7</accession>
<proteinExistence type="predicted"/>
<protein>
    <submittedName>
        <fullName evidence="2">Uncharacterized protein</fullName>
    </submittedName>
</protein>
<dbReference type="AlphaFoldDB" id="A0AAW2HHF7"/>
<reference evidence="2" key="1">
    <citation type="journal article" date="2024" name="Gigascience">
        <title>Chromosome-level genome of the poultry shaft louse Menopon gallinae provides insight into the host-switching and adaptive evolution of parasitic lice.</title>
        <authorList>
            <person name="Xu Y."/>
            <person name="Ma L."/>
            <person name="Liu S."/>
            <person name="Liang Y."/>
            <person name="Liu Q."/>
            <person name="He Z."/>
            <person name="Tian L."/>
            <person name="Duan Y."/>
            <person name="Cai W."/>
            <person name="Li H."/>
            <person name="Song F."/>
        </authorList>
    </citation>
    <scope>NUCLEOTIDE SEQUENCE</scope>
    <source>
        <strain evidence="2">Cailab_2023a</strain>
    </source>
</reference>
<evidence type="ECO:0000313" key="2">
    <source>
        <dbReference type="EMBL" id="KAL0269222.1"/>
    </source>
</evidence>
<evidence type="ECO:0000256" key="1">
    <source>
        <dbReference type="SAM" id="MobiDB-lite"/>
    </source>
</evidence>
<name>A0AAW2HHF7_9NEOP</name>
<organism evidence="2">
    <name type="scientific">Menopon gallinae</name>
    <name type="common">poultry shaft louse</name>
    <dbReference type="NCBI Taxonomy" id="328185"/>
    <lineage>
        <taxon>Eukaryota</taxon>
        <taxon>Metazoa</taxon>
        <taxon>Ecdysozoa</taxon>
        <taxon>Arthropoda</taxon>
        <taxon>Hexapoda</taxon>
        <taxon>Insecta</taxon>
        <taxon>Pterygota</taxon>
        <taxon>Neoptera</taxon>
        <taxon>Paraneoptera</taxon>
        <taxon>Psocodea</taxon>
        <taxon>Troctomorpha</taxon>
        <taxon>Phthiraptera</taxon>
        <taxon>Amblycera</taxon>
        <taxon>Menoponidae</taxon>
        <taxon>Menopon</taxon>
    </lineage>
</organism>
<dbReference type="EMBL" id="JARGDH010000004">
    <property type="protein sequence ID" value="KAL0269221.1"/>
    <property type="molecule type" value="Genomic_DNA"/>
</dbReference>
<feature type="compositionally biased region" description="Acidic residues" evidence="1">
    <location>
        <begin position="1"/>
        <end position="10"/>
    </location>
</feature>
<comment type="caution">
    <text evidence="2">The sequence shown here is derived from an EMBL/GenBank/DDBJ whole genome shotgun (WGS) entry which is preliminary data.</text>
</comment>